<dbReference type="EMBL" id="ML122272">
    <property type="protein sequence ID" value="RPD58993.1"/>
    <property type="molecule type" value="Genomic_DNA"/>
</dbReference>
<reference evidence="2" key="1">
    <citation type="journal article" date="2018" name="Genome Biol. Evol.">
        <title>Genomics and development of Lentinus tigrinus, a white-rot wood-decaying mushroom with dimorphic fruiting bodies.</title>
        <authorList>
            <person name="Wu B."/>
            <person name="Xu Z."/>
            <person name="Knudson A."/>
            <person name="Carlson A."/>
            <person name="Chen N."/>
            <person name="Kovaka S."/>
            <person name="LaButti K."/>
            <person name="Lipzen A."/>
            <person name="Pennachio C."/>
            <person name="Riley R."/>
            <person name="Schakwitz W."/>
            <person name="Umezawa K."/>
            <person name="Ohm R.A."/>
            <person name="Grigoriev I.V."/>
            <person name="Nagy L.G."/>
            <person name="Gibbons J."/>
            <person name="Hibbett D."/>
        </authorList>
    </citation>
    <scope>NUCLEOTIDE SEQUENCE [LARGE SCALE GENOMIC DNA]</scope>
    <source>
        <strain evidence="2">ALCF2SS1-6</strain>
    </source>
</reference>
<keyword evidence="3" id="KW-1185">Reference proteome</keyword>
<dbReference type="PROSITE" id="PS50097">
    <property type="entry name" value="BTB"/>
    <property type="match status" value="2"/>
</dbReference>
<proteinExistence type="predicted"/>
<evidence type="ECO:0000259" key="1">
    <source>
        <dbReference type="PROSITE" id="PS50097"/>
    </source>
</evidence>
<dbReference type="Proteomes" id="UP000313359">
    <property type="component" value="Unassembled WGS sequence"/>
</dbReference>
<dbReference type="Gene3D" id="3.30.710.10">
    <property type="entry name" value="Potassium Channel Kv1.1, Chain A"/>
    <property type="match status" value="2"/>
</dbReference>
<dbReference type="InterPro" id="IPR000210">
    <property type="entry name" value="BTB/POZ_dom"/>
</dbReference>
<protein>
    <recommendedName>
        <fullName evidence="1">BTB domain-containing protein</fullName>
    </recommendedName>
</protein>
<feature type="domain" description="BTB" evidence="1">
    <location>
        <begin position="18"/>
        <end position="86"/>
    </location>
</feature>
<evidence type="ECO:0000313" key="2">
    <source>
        <dbReference type="EMBL" id="RPD58993.1"/>
    </source>
</evidence>
<dbReference type="CDD" id="cd18186">
    <property type="entry name" value="BTB_POZ_ZBTB_KLHL-like"/>
    <property type="match status" value="1"/>
</dbReference>
<name>A0A5C2S5F3_9APHY</name>
<dbReference type="AlphaFoldDB" id="A0A5C2S5F3"/>
<dbReference type="OrthoDB" id="3164835at2759"/>
<dbReference type="STRING" id="1328759.A0A5C2S5F3"/>
<feature type="domain" description="BTB" evidence="1">
    <location>
        <begin position="262"/>
        <end position="346"/>
    </location>
</feature>
<organism evidence="2 3">
    <name type="scientific">Lentinus tigrinus ALCF2SS1-6</name>
    <dbReference type="NCBI Taxonomy" id="1328759"/>
    <lineage>
        <taxon>Eukaryota</taxon>
        <taxon>Fungi</taxon>
        <taxon>Dikarya</taxon>
        <taxon>Basidiomycota</taxon>
        <taxon>Agaricomycotina</taxon>
        <taxon>Agaricomycetes</taxon>
        <taxon>Polyporales</taxon>
        <taxon>Polyporaceae</taxon>
        <taxon>Lentinus</taxon>
    </lineage>
</organism>
<evidence type="ECO:0000313" key="3">
    <source>
        <dbReference type="Proteomes" id="UP000313359"/>
    </source>
</evidence>
<dbReference type="SMART" id="SM00225">
    <property type="entry name" value="BTB"/>
    <property type="match status" value="2"/>
</dbReference>
<sequence length="553" mass="60728">MSSIACPVGPPPFNQPTADITLRTADRVDFHVHTHILAQASPIFSGMFSLPQPPKEIHNPGTLPHRPTVDVTEDSKTLERLLRLCYPINKQGLGELDDIVPVLIAATKYEMEWPLSLLTNDLLAVAPKRPLKVWAVACQTGLEVVAHRAACAMRERATNTAQCLPVLEVLLREEGLPALDGVYAGDYYRLREFLRLTVTDMSFKLLLGSSWSPPSTFLSGFLSTLQPLSPARPITTPPSSAIPVRPLRKSLRVFTVPSTPAPDLVLKCPDGRQLRAHQLIVSLHSTPLKTKLEAAREEASADVASPTGSPTRVWSTSLPAIDVDLDSRTLSALLGVLYEGEERLPSDLSDLAALLLAAWKYAMSRVARVVEARWESEAAQSPLEAYFVASQHNLDSYATTAARKVLEKSLKGWYTTAMESSPALAYQRLLQYYQACAQSVNEDIRRVADRFQAAHPSGGWGVAVVDREIIPKYLRDLGSRIVVGGPVCRDKELALPELFRSSCVEGDYYGPHSSWPQQTKGYCHELVKAMLDIGSELRTSVPNAISQVKLDVA</sequence>
<dbReference type="Pfam" id="PF00651">
    <property type="entry name" value="BTB"/>
    <property type="match status" value="2"/>
</dbReference>
<dbReference type="InterPro" id="IPR011333">
    <property type="entry name" value="SKP1/BTB/POZ_sf"/>
</dbReference>
<gene>
    <name evidence="2" type="ORF">L227DRAFT_601667</name>
</gene>
<accession>A0A5C2S5F3</accession>
<dbReference type="SUPFAM" id="SSF54695">
    <property type="entry name" value="POZ domain"/>
    <property type="match status" value="2"/>
</dbReference>